<protein>
    <submittedName>
        <fullName evidence="1">Uncharacterized protein</fullName>
    </submittedName>
</protein>
<accession>F5S7X8</accession>
<dbReference type="EMBL" id="AFHS01000044">
    <property type="protein sequence ID" value="EGK08620.1"/>
    <property type="molecule type" value="Genomic_DNA"/>
</dbReference>
<evidence type="ECO:0000313" key="2">
    <source>
        <dbReference type="Proteomes" id="UP000004207"/>
    </source>
</evidence>
<organism evidence="1 2">
    <name type="scientific">Kingella kingae ATCC 23330</name>
    <dbReference type="NCBI Taxonomy" id="887327"/>
    <lineage>
        <taxon>Bacteria</taxon>
        <taxon>Pseudomonadati</taxon>
        <taxon>Pseudomonadota</taxon>
        <taxon>Betaproteobacteria</taxon>
        <taxon>Neisseriales</taxon>
        <taxon>Neisseriaceae</taxon>
        <taxon>Kingella</taxon>
    </lineage>
</organism>
<sequence>MQAAFFSAHDITPFLTEEEKSSLHFESTERKKCRKSTISSTD</sequence>
<dbReference type="HOGENOM" id="CLU_3252785_0_0_4"/>
<gene>
    <name evidence="1" type="ORF">HMPREF0476_1311</name>
</gene>
<dbReference type="Proteomes" id="UP000004207">
    <property type="component" value="Unassembled WGS sequence"/>
</dbReference>
<dbReference type="AlphaFoldDB" id="F5S7X8"/>
<proteinExistence type="predicted"/>
<name>F5S7X8_KINKI</name>
<evidence type="ECO:0000313" key="1">
    <source>
        <dbReference type="EMBL" id="EGK08620.1"/>
    </source>
</evidence>
<comment type="caution">
    <text evidence="1">The sequence shown here is derived from an EMBL/GenBank/DDBJ whole genome shotgun (WGS) entry which is preliminary data.</text>
</comment>
<keyword evidence="2" id="KW-1185">Reference proteome</keyword>
<reference evidence="1 2" key="1">
    <citation type="submission" date="2011-04" db="EMBL/GenBank/DDBJ databases">
        <authorList>
            <person name="Muzny D."/>
            <person name="Qin X."/>
            <person name="Deng J."/>
            <person name="Jiang H."/>
            <person name="Liu Y."/>
            <person name="Qu J."/>
            <person name="Song X.-Z."/>
            <person name="Zhang L."/>
            <person name="Thornton R."/>
            <person name="Coyle M."/>
            <person name="Francisco L."/>
            <person name="Jackson L."/>
            <person name="Javaid M."/>
            <person name="Korchina V."/>
            <person name="Kovar C."/>
            <person name="Mata R."/>
            <person name="Mathew T."/>
            <person name="Ngo R."/>
            <person name="Nguyen L."/>
            <person name="Nguyen N."/>
            <person name="Okwuonu G."/>
            <person name="Ongeri F."/>
            <person name="Pham C."/>
            <person name="Simmons D."/>
            <person name="Wilczek-Boney K."/>
            <person name="Hale W."/>
            <person name="Jakkamsetti A."/>
            <person name="Pham P."/>
            <person name="Ruth R."/>
            <person name="San Lucas F."/>
            <person name="Warren J."/>
            <person name="Zhang J."/>
            <person name="Zhao Z."/>
            <person name="Zhou C."/>
            <person name="Zhu D."/>
            <person name="Lee S."/>
            <person name="Bess C."/>
            <person name="Blankenburg K."/>
            <person name="Forbes L."/>
            <person name="Fu Q."/>
            <person name="Gubbala S."/>
            <person name="Hirani K."/>
            <person name="Jayaseelan J.C."/>
            <person name="Lara F."/>
            <person name="Munidasa M."/>
            <person name="Palculict T."/>
            <person name="Patil S."/>
            <person name="Pu L.-L."/>
            <person name="Saada N."/>
            <person name="Tang L."/>
            <person name="Weissenberger G."/>
            <person name="Zhu Y."/>
            <person name="Hemphill L."/>
            <person name="Shang Y."/>
            <person name="Youmans B."/>
            <person name="Ayvaz T."/>
            <person name="Ross M."/>
            <person name="Santibanez J."/>
            <person name="Aqrawi P."/>
            <person name="Gross S."/>
            <person name="Joshi V."/>
            <person name="Fowler G."/>
            <person name="Nazareth L."/>
            <person name="Reid J."/>
            <person name="Worley K."/>
            <person name="Petrosino J."/>
            <person name="Highlander S."/>
            <person name="Gibbs R."/>
        </authorList>
    </citation>
    <scope>NUCLEOTIDE SEQUENCE [LARGE SCALE GENOMIC DNA]</scope>
    <source>
        <strain evidence="1 2">ATCC 23330</strain>
    </source>
</reference>